<dbReference type="InterPro" id="IPR001387">
    <property type="entry name" value="Cro/C1-type_HTH"/>
</dbReference>
<evidence type="ECO:0000313" key="2">
    <source>
        <dbReference type="EMBL" id="GGY61489.1"/>
    </source>
</evidence>
<keyword evidence="3" id="KW-1185">Reference proteome</keyword>
<dbReference type="EMBL" id="BMUU01000015">
    <property type="protein sequence ID" value="GGY61489.1"/>
    <property type="molecule type" value="Genomic_DNA"/>
</dbReference>
<dbReference type="CDD" id="cd00093">
    <property type="entry name" value="HTH_XRE"/>
    <property type="match status" value="1"/>
</dbReference>
<dbReference type="SUPFAM" id="SSF47413">
    <property type="entry name" value="lambda repressor-like DNA-binding domains"/>
    <property type="match status" value="1"/>
</dbReference>
<evidence type="ECO:0000259" key="1">
    <source>
        <dbReference type="PROSITE" id="PS50943"/>
    </source>
</evidence>
<dbReference type="InterPro" id="IPR043917">
    <property type="entry name" value="DUF5753"/>
</dbReference>
<dbReference type="Gene3D" id="1.10.260.40">
    <property type="entry name" value="lambda repressor-like DNA-binding domains"/>
    <property type="match status" value="1"/>
</dbReference>
<gene>
    <name evidence="2" type="ORF">GCM10010326_65370</name>
</gene>
<organism evidence="2 3">
    <name type="scientific">Streptomyces xanthochromogenes</name>
    <dbReference type="NCBI Taxonomy" id="67384"/>
    <lineage>
        <taxon>Bacteria</taxon>
        <taxon>Bacillati</taxon>
        <taxon>Actinomycetota</taxon>
        <taxon>Actinomycetes</taxon>
        <taxon>Kitasatosporales</taxon>
        <taxon>Streptomycetaceae</taxon>
        <taxon>Streptomyces</taxon>
    </lineage>
</organism>
<name>A0ABQ3ALY9_9ACTN</name>
<dbReference type="Proteomes" id="UP000600946">
    <property type="component" value="Unassembled WGS sequence"/>
</dbReference>
<comment type="caution">
    <text evidence="2">The sequence shown here is derived from an EMBL/GenBank/DDBJ whole genome shotgun (WGS) entry which is preliminary data.</text>
</comment>
<dbReference type="Pfam" id="PF13560">
    <property type="entry name" value="HTH_31"/>
    <property type="match status" value="1"/>
</dbReference>
<accession>A0ABQ3ALY9</accession>
<dbReference type="SMART" id="SM00530">
    <property type="entry name" value="HTH_XRE"/>
    <property type="match status" value="1"/>
</dbReference>
<feature type="domain" description="HTH cro/C1-type" evidence="1">
    <location>
        <begin position="45"/>
        <end position="100"/>
    </location>
</feature>
<evidence type="ECO:0000313" key="3">
    <source>
        <dbReference type="Proteomes" id="UP000600946"/>
    </source>
</evidence>
<dbReference type="PROSITE" id="PS50943">
    <property type="entry name" value="HTH_CROC1"/>
    <property type="match status" value="1"/>
</dbReference>
<dbReference type="InterPro" id="IPR010982">
    <property type="entry name" value="Lambda_DNA-bd_dom_sf"/>
</dbReference>
<dbReference type="GeneID" id="96294422"/>
<protein>
    <submittedName>
        <fullName evidence="2">Transcriptional regulator</fullName>
    </submittedName>
</protein>
<dbReference type="RefSeq" id="WP_229892990.1">
    <property type="nucleotide sequence ID" value="NZ_BMUU01000015.1"/>
</dbReference>
<sequence>MVKELAGVGGLDDGAEPSAGRRGVVRFLHEEAAPAAARMVLGNALRHFRADAKLKQETVAALLGGSTSKISRIETGVFRLKPADLETLLRVLQVTNPADRRVLRELASFANERAWWQPWSPVAQPYLLAVVSYEDLARRIRSFEALYLHGLLQTAEYGQALIRRGRGGPLEHERLLELREERQKRFAAVPENRLVCVIAEGALRNPVGSGLVMRRQIEHLLDLMSDPRYQLRIAAQGDPRVHLEIGTTTVFDFSEKILPTLVYAESFEGGLIIDDEMMVDRRVKAFDALRAVSLAPPATRRKLQDLRSLYR</sequence>
<dbReference type="Pfam" id="PF19054">
    <property type="entry name" value="DUF5753"/>
    <property type="match status" value="1"/>
</dbReference>
<proteinExistence type="predicted"/>
<reference evidence="3" key="1">
    <citation type="journal article" date="2019" name="Int. J. Syst. Evol. Microbiol.">
        <title>The Global Catalogue of Microorganisms (GCM) 10K type strain sequencing project: providing services to taxonomists for standard genome sequencing and annotation.</title>
        <authorList>
            <consortium name="The Broad Institute Genomics Platform"/>
            <consortium name="The Broad Institute Genome Sequencing Center for Infectious Disease"/>
            <person name="Wu L."/>
            <person name="Ma J."/>
        </authorList>
    </citation>
    <scope>NUCLEOTIDE SEQUENCE [LARGE SCALE GENOMIC DNA]</scope>
    <source>
        <strain evidence="3">JCM 4594</strain>
    </source>
</reference>